<dbReference type="STRING" id="667676.SAMN05192539_10472"/>
<proteinExistence type="predicted"/>
<dbReference type="AlphaFoldDB" id="A0A1H7EHM2"/>
<dbReference type="EMBL" id="FNYE01000047">
    <property type="protein sequence ID" value="SEK10145.1"/>
    <property type="molecule type" value="Genomic_DNA"/>
</dbReference>
<reference evidence="2" key="1">
    <citation type="submission" date="2016-10" db="EMBL/GenBank/DDBJ databases">
        <authorList>
            <person name="Varghese N."/>
            <person name="Submissions S."/>
        </authorList>
    </citation>
    <scope>NUCLEOTIDE SEQUENCE [LARGE SCALE GENOMIC DNA]</scope>
    <source>
        <strain evidence="2">LMG 26031</strain>
    </source>
</reference>
<sequence length="77" mass="8912">MRGTIISEYMTMWMRHFTLLRSTPITEKPYRGYQWKSVLRSHAISFGGIQRRYAVAWSAYSVDDGVTPLQVSRNGPT</sequence>
<evidence type="ECO:0000313" key="1">
    <source>
        <dbReference type="EMBL" id="SEK10145.1"/>
    </source>
</evidence>
<organism evidence="1 2">
    <name type="scientific">Paraburkholderia diazotrophica</name>
    <dbReference type="NCBI Taxonomy" id="667676"/>
    <lineage>
        <taxon>Bacteria</taxon>
        <taxon>Pseudomonadati</taxon>
        <taxon>Pseudomonadota</taxon>
        <taxon>Betaproteobacteria</taxon>
        <taxon>Burkholderiales</taxon>
        <taxon>Burkholderiaceae</taxon>
        <taxon>Paraburkholderia</taxon>
    </lineage>
</organism>
<keyword evidence="2" id="KW-1185">Reference proteome</keyword>
<gene>
    <name evidence="1" type="ORF">SAMN05192539_10472</name>
</gene>
<dbReference type="Proteomes" id="UP000198866">
    <property type="component" value="Unassembled WGS sequence"/>
</dbReference>
<name>A0A1H7EHM2_9BURK</name>
<evidence type="ECO:0000313" key="2">
    <source>
        <dbReference type="Proteomes" id="UP000198866"/>
    </source>
</evidence>
<protein>
    <submittedName>
        <fullName evidence="1">Uncharacterized protein</fullName>
    </submittedName>
</protein>
<accession>A0A1H7EHM2</accession>